<evidence type="ECO:0000256" key="4">
    <source>
        <dbReference type="ARBA" id="ARBA00022782"/>
    </source>
</evidence>
<dbReference type="GO" id="GO:0007283">
    <property type="term" value="P:spermatogenesis"/>
    <property type="evidence" value="ECO:0007669"/>
    <property type="project" value="UniProtKB-KW"/>
</dbReference>
<dbReference type="Gene3D" id="1.10.418.70">
    <property type="entry name" value="Intraflagellar transport protein 81, N-terminal domain"/>
    <property type="match status" value="1"/>
</dbReference>
<dbReference type="FunFam" id="1.10.418.70:FF:000001">
    <property type="entry name" value="Intraflagellar transport protein 81 homolog"/>
    <property type="match status" value="1"/>
</dbReference>
<feature type="domain" description="IFT81 calponin homology" evidence="17">
    <location>
        <begin position="6"/>
        <end position="127"/>
    </location>
</feature>
<keyword evidence="6" id="KW-0744">Spermatogenesis</keyword>
<evidence type="ECO:0000256" key="14">
    <source>
        <dbReference type="ARBA" id="ARBA00073058"/>
    </source>
</evidence>
<dbReference type="PANTHER" id="PTHR15614:SF2">
    <property type="entry name" value="INTRAFLAGELLAR TRANSPORT PROTEIN 81 HOMOLOG"/>
    <property type="match status" value="1"/>
</dbReference>
<evidence type="ECO:0000256" key="9">
    <source>
        <dbReference type="ARBA" id="ARBA00023069"/>
    </source>
</evidence>
<dbReference type="GO" id="GO:0030992">
    <property type="term" value="C:intraciliary transport particle B"/>
    <property type="evidence" value="ECO:0007669"/>
    <property type="project" value="InterPro"/>
</dbReference>
<keyword evidence="9" id="KW-0969">Cilium</keyword>
<evidence type="ECO:0000313" key="19">
    <source>
        <dbReference type="Proteomes" id="UP000678393"/>
    </source>
</evidence>
<dbReference type="InterPro" id="IPR041146">
    <property type="entry name" value="IFT81_CH"/>
</dbReference>
<dbReference type="AlphaFoldDB" id="A0A8S4A645"/>
<dbReference type="GO" id="GO:0015631">
    <property type="term" value="F:tubulin binding"/>
    <property type="evidence" value="ECO:0007669"/>
    <property type="project" value="InterPro"/>
</dbReference>
<evidence type="ECO:0000256" key="3">
    <source>
        <dbReference type="ARBA" id="ARBA00022553"/>
    </source>
</evidence>
<dbReference type="GO" id="GO:0042073">
    <property type="term" value="P:intraciliary transport"/>
    <property type="evidence" value="ECO:0007669"/>
    <property type="project" value="InterPro"/>
</dbReference>
<evidence type="ECO:0000256" key="16">
    <source>
        <dbReference type="SAM" id="Coils"/>
    </source>
</evidence>
<name>A0A8S4A645_9EUPU</name>
<comment type="function">
    <text evidence="13">Component of the intraflagellar transport (IFT) complex B: together with IFT74, forms a tubulin-binding module that specifically mediates transport of tubulin within the cilium. Binds tubulin via its CH (calponin-homology)-like region. Required for ciliogenesis. Required for proper regulation of SHH signaling. Plays an important role during spermatogenesis by modulating the assembly and elongation of the sperm flagella.</text>
</comment>
<evidence type="ECO:0000256" key="8">
    <source>
        <dbReference type="ARBA" id="ARBA00023054"/>
    </source>
</evidence>
<evidence type="ECO:0000256" key="10">
    <source>
        <dbReference type="ARBA" id="ARBA00023212"/>
    </source>
</evidence>
<keyword evidence="4" id="KW-0221">Differentiation</keyword>
<evidence type="ECO:0000256" key="11">
    <source>
        <dbReference type="ARBA" id="ARBA00023273"/>
    </source>
</evidence>
<dbReference type="GO" id="GO:0036064">
    <property type="term" value="C:ciliary basal body"/>
    <property type="evidence" value="ECO:0007669"/>
    <property type="project" value="TreeGrafter"/>
</dbReference>
<organism evidence="18 19">
    <name type="scientific">Candidula unifasciata</name>
    <dbReference type="NCBI Taxonomy" id="100452"/>
    <lineage>
        <taxon>Eukaryota</taxon>
        <taxon>Metazoa</taxon>
        <taxon>Spiralia</taxon>
        <taxon>Lophotrochozoa</taxon>
        <taxon>Mollusca</taxon>
        <taxon>Gastropoda</taxon>
        <taxon>Heterobranchia</taxon>
        <taxon>Euthyneura</taxon>
        <taxon>Panpulmonata</taxon>
        <taxon>Eupulmonata</taxon>
        <taxon>Stylommatophora</taxon>
        <taxon>Helicina</taxon>
        <taxon>Helicoidea</taxon>
        <taxon>Geomitridae</taxon>
        <taxon>Candidula</taxon>
    </lineage>
</organism>
<keyword evidence="5" id="KW-0970">Cilium biogenesis/degradation</keyword>
<reference evidence="18" key="1">
    <citation type="submission" date="2021-04" db="EMBL/GenBank/DDBJ databases">
        <authorList>
            <consortium name="Molecular Ecology Group"/>
        </authorList>
    </citation>
    <scope>NUCLEOTIDE SEQUENCE</scope>
</reference>
<dbReference type="Proteomes" id="UP000678393">
    <property type="component" value="Unassembled WGS sequence"/>
</dbReference>
<keyword evidence="19" id="KW-1185">Reference proteome</keyword>
<feature type="coiled-coil region" evidence="16">
    <location>
        <begin position="412"/>
        <end position="479"/>
    </location>
</feature>
<protein>
    <recommendedName>
        <fullName evidence="14">Intraflagellar transport protein 81 homolog</fullName>
    </recommendedName>
    <alternativeName>
        <fullName evidence="15">Carnitine deficiency-associated protein expressed in ventricle 1</fullName>
    </alternativeName>
</protein>
<gene>
    <name evidence="18" type="ORF">CUNI_LOCUS21113</name>
</gene>
<keyword evidence="7" id="KW-0007">Acetylation</keyword>
<evidence type="ECO:0000256" key="12">
    <source>
        <dbReference type="ARBA" id="ARBA00043983"/>
    </source>
</evidence>
<evidence type="ECO:0000256" key="6">
    <source>
        <dbReference type="ARBA" id="ARBA00022871"/>
    </source>
</evidence>
<evidence type="ECO:0000259" key="17">
    <source>
        <dbReference type="Pfam" id="PF18383"/>
    </source>
</evidence>
<evidence type="ECO:0000256" key="5">
    <source>
        <dbReference type="ARBA" id="ARBA00022794"/>
    </source>
</evidence>
<sequence>MSMSELMKFIVKELNKEPFNKSYNLISFDSLEPLHLLQVLNDVLAVIDPKQKMDIREESPDQTAVRIFQLLRVLKYKPPDNMNMSEFRAGIVQGEKPVIFPILEWLLLKVPELQKRAYLAKFLVKIDVPPEIMQEEEVNGIYLQYEELMDQFKELHKQSEQLKNSGFNTGEIRKDITNMEEEKEQLIKRIERLRRKVESHPNSQKMMMVAKNLRVERDREKKLAAQKQDQLTAIAHLDQRIKRLEVQLRDMRQTSIGATAESMIHKLEEETRTNGYIVKEQLPRDIGNKKKLIQNLQKVVSVPAMGHSDLEELNAQINLLNAEINQLIEKRMRSGEPTDDKLSLFRQQAGIISHKKEAAAETLRAARDEYNHILHELEQKREVVNAAEGTEVLKGEDFKRYVNKLRSKSTIYKKKRSELAELRAEVGVLTRTEEVLKQRNDHIDRQLSVLERKKGVAGYRETQEELEKVSSMKSELDEMKGRTLDDMAEMVRRLHAEVADRRNNLTPILREIRPLREKLQELNPEYESKKQAYERQQAGFDSNMSKLEQEVKGYREECKAEESRYHYLNCMMKVLQVQQSRVASEMKAYVSSDALEKKKTFREVYSRKIQEQESLSRGLREKQKTVKENHEPNMKQMKMWKDLERLLECKKHCMNQMSNVGTTEGATAMMGGYGDPAPTHLEEDRLVL</sequence>
<proteinExistence type="inferred from homology"/>
<evidence type="ECO:0000256" key="13">
    <source>
        <dbReference type="ARBA" id="ARBA00055755"/>
    </source>
</evidence>
<keyword evidence="3" id="KW-0597">Phosphoprotein</keyword>
<evidence type="ECO:0000256" key="15">
    <source>
        <dbReference type="ARBA" id="ARBA00079903"/>
    </source>
</evidence>
<comment type="similarity">
    <text evidence="12">Belongs to the IFT81 family.</text>
</comment>
<dbReference type="EMBL" id="CAJHNH020008423">
    <property type="protein sequence ID" value="CAG5135555.1"/>
    <property type="molecule type" value="Genomic_DNA"/>
</dbReference>
<dbReference type="PANTHER" id="PTHR15614">
    <property type="entry name" value="INTRAFLAGELLAR TRANSPORT PROTEIN 81 HOMOLOG"/>
    <property type="match status" value="1"/>
</dbReference>
<dbReference type="OrthoDB" id="276029at2759"/>
<dbReference type="Pfam" id="PF18383">
    <property type="entry name" value="IFT81_CH"/>
    <property type="match status" value="1"/>
</dbReference>
<dbReference type="GO" id="GO:0030154">
    <property type="term" value="P:cell differentiation"/>
    <property type="evidence" value="ECO:0007669"/>
    <property type="project" value="UniProtKB-KW"/>
</dbReference>
<keyword evidence="2" id="KW-0963">Cytoplasm</keyword>
<evidence type="ECO:0000313" key="18">
    <source>
        <dbReference type="EMBL" id="CAG5135555.1"/>
    </source>
</evidence>
<evidence type="ECO:0000256" key="7">
    <source>
        <dbReference type="ARBA" id="ARBA00022990"/>
    </source>
</evidence>
<feature type="coiled-coil region" evidence="16">
    <location>
        <begin position="145"/>
        <end position="254"/>
    </location>
</feature>
<feature type="coiled-coil region" evidence="16">
    <location>
        <begin position="516"/>
        <end position="564"/>
    </location>
</feature>
<evidence type="ECO:0000256" key="1">
    <source>
        <dbReference type="ARBA" id="ARBA00004120"/>
    </source>
</evidence>
<dbReference type="GO" id="GO:0060271">
    <property type="term" value="P:cilium assembly"/>
    <property type="evidence" value="ECO:0007669"/>
    <property type="project" value="InterPro"/>
</dbReference>
<keyword evidence="8 16" id="KW-0175">Coiled coil</keyword>
<keyword evidence="11" id="KW-0966">Cell projection</keyword>
<accession>A0A8S4A645</accession>
<dbReference type="InterPro" id="IPR043016">
    <property type="entry name" value="IFT81_N_sf"/>
</dbReference>
<evidence type="ECO:0000256" key="2">
    <source>
        <dbReference type="ARBA" id="ARBA00022490"/>
    </source>
</evidence>
<keyword evidence="10" id="KW-0206">Cytoskeleton</keyword>
<dbReference type="InterPro" id="IPR029600">
    <property type="entry name" value="IFT81"/>
</dbReference>
<comment type="subcellular location">
    <subcellularLocation>
        <location evidence="1">Cytoplasm</location>
        <location evidence="1">Cytoskeleton</location>
        <location evidence="1">Cilium basal body</location>
    </subcellularLocation>
</comment>
<comment type="caution">
    <text evidence="18">The sequence shown here is derived from an EMBL/GenBank/DDBJ whole genome shotgun (WGS) entry which is preliminary data.</text>
</comment>